<dbReference type="AlphaFoldDB" id="A0A6P3X5G0"/>
<proteinExistence type="predicted"/>
<keyword evidence="2" id="KW-0732">Signal</keyword>
<evidence type="ECO:0000256" key="2">
    <source>
        <dbReference type="SAM" id="SignalP"/>
    </source>
</evidence>
<keyword evidence="3" id="KW-1185">Reference proteome</keyword>
<evidence type="ECO:0000313" key="4">
    <source>
        <dbReference type="RefSeq" id="XP_014473581.1"/>
    </source>
</evidence>
<accession>A0A6P3X5G0</accession>
<dbReference type="GeneID" id="106743869"/>
<dbReference type="KEGG" id="dqu:106743869"/>
<organism evidence="3 4">
    <name type="scientific">Dinoponera quadriceps</name>
    <name type="common">South American ant</name>
    <dbReference type="NCBI Taxonomy" id="609295"/>
    <lineage>
        <taxon>Eukaryota</taxon>
        <taxon>Metazoa</taxon>
        <taxon>Ecdysozoa</taxon>
        <taxon>Arthropoda</taxon>
        <taxon>Hexapoda</taxon>
        <taxon>Insecta</taxon>
        <taxon>Pterygota</taxon>
        <taxon>Neoptera</taxon>
        <taxon>Endopterygota</taxon>
        <taxon>Hymenoptera</taxon>
        <taxon>Apocrita</taxon>
        <taxon>Aculeata</taxon>
        <taxon>Formicoidea</taxon>
        <taxon>Formicidae</taxon>
        <taxon>Ponerinae</taxon>
        <taxon>Ponerini</taxon>
        <taxon>Dinoponera</taxon>
    </lineage>
</organism>
<evidence type="ECO:0000313" key="3">
    <source>
        <dbReference type="Proteomes" id="UP000515204"/>
    </source>
</evidence>
<feature type="signal peptide" evidence="2">
    <location>
        <begin position="1"/>
        <end position="19"/>
    </location>
</feature>
<reference evidence="4" key="1">
    <citation type="submission" date="2025-08" db="UniProtKB">
        <authorList>
            <consortium name="RefSeq"/>
        </authorList>
    </citation>
    <scope>IDENTIFICATION</scope>
</reference>
<sequence>MTPPLRWVFLLALVGCAASIPLVDDACVLLCHPRARSSPEGVCELRGAQSGSVLDLARIIVSHCLKLCDRQLQSSVRDSCFALRSFFGAYRGCRCRSTPVMPTNVKIRSLVNELAEDVAFSSPLGELVISALHAALLREDADAEGYDLIVDDRESGGRLAHDAENEKPRRHVLEQPPVDNGYGHGRVRPQGGDRTDNTAASDSLDEDDDNVDWELWCMEQCNSGQGGDACRCDIVP</sequence>
<feature type="compositionally biased region" description="Basic and acidic residues" evidence="1">
    <location>
        <begin position="160"/>
        <end position="173"/>
    </location>
</feature>
<protein>
    <submittedName>
        <fullName evidence="4">Uncharacterized protein LOC106743869</fullName>
    </submittedName>
</protein>
<feature type="chain" id="PRO_5028444631" evidence="2">
    <location>
        <begin position="20"/>
        <end position="236"/>
    </location>
</feature>
<dbReference type="Proteomes" id="UP000515204">
    <property type="component" value="Unplaced"/>
</dbReference>
<gene>
    <name evidence="4" type="primary">LOC106743869</name>
</gene>
<name>A0A6P3X5G0_DINQU</name>
<dbReference type="OrthoDB" id="7539124at2759"/>
<evidence type="ECO:0000256" key="1">
    <source>
        <dbReference type="SAM" id="MobiDB-lite"/>
    </source>
</evidence>
<dbReference type="RefSeq" id="XP_014473581.1">
    <property type="nucleotide sequence ID" value="XM_014618095.1"/>
</dbReference>
<feature type="region of interest" description="Disordered" evidence="1">
    <location>
        <begin position="160"/>
        <end position="207"/>
    </location>
</feature>